<gene>
    <name evidence="1" type="ORF">ABT322_09845</name>
</gene>
<dbReference type="RefSeq" id="WP_350717451.1">
    <property type="nucleotide sequence ID" value="NZ_JBEPCO010000007.1"/>
</dbReference>
<protein>
    <recommendedName>
        <fullName evidence="3">Secreted protein</fullName>
    </recommendedName>
</protein>
<sequence length="89" mass="9409">MKRNFHSLVAGSMARVGVVAGTALLIGGSPMAVGSAFAEDREPVVPHSAEMNGERIPGEIRQMIEDIREHLPELPGPITGIPGPVNGWQ</sequence>
<keyword evidence="2" id="KW-1185">Reference proteome</keyword>
<evidence type="ECO:0008006" key="3">
    <source>
        <dbReference type="Google" id="ProtNLM"/>
    </source>
</evidence>
<proteinExistence type="predicted"/>
<evidence type="ECO:0000313" key="2">
    <source>
        <dbReference type="Proteomes" id="UP001490330"/>
    </source>
</evidence>
<accession>A0ABV1VC45</accession>
<evidence type="ECO:0000313" key="1">
    <source>
        <dbReference type="EMBL" id="MER6904068.1"/>
    </source>
</evidence>
<dbReference type="Proteomes" id="UP001490330">
    <property type="component" value="Unassembled WGS sequence"/>
</dbReference>
<dbReference type="EMBL" id="JBEPCV010000006">
    <property type="protein sequence ID" value="MER6904068.1"/>
    <property type="molecule type" value="Genomic_DNA"/>
</dbReference>
<comment type="caution">
    <text evidence="1">The sequence shown here is derived from an EMBL/GenBank/DDBJ whole genome shotgun (WGS) entry which is preliminary data.</text>
</comment>
<dbReference type="GeneID" id="97359472"/>
<reference evidence="1 2" key="1">
    <citation type="submission" date="2024-06" db="EMBL/GenBank/DDBJ databases">
        <title>The Natural Products Discovery Center: Release of the First 8490 Sequenced Strains for Exploring Actinobacteria Biosynthetic Diversity.</title>
        <authorList>
            <person name="Kalkreuter E."/>
            <person name="Kautsar S.A."/>
            <person name="Yang D."/>
            <person name="Bader C.D."/>
            <person name="Teijaro C.N."/>
            <person name="Fluegel L."/>
            <person name="Davis C.M."/>
            <person name="Simpson J.R."/>
            <person name="Lauterbach L."/>
            <person name="Steele A.D."/>
            <person name="Gui C."/>
            <person name="Meng S."/>
            <person name="Li G."/>
            <person name="Viehrig K."/>
            <person name="Ye F."/>
            <person name="Su P."/>
            <person name="Kiefer A.F."/>
            <person name="Nichols A."/>
            <person name="Cepeda A.J."/>
            <person name="Yan W."/>
            <person name="Fan B."/>
            <person name="Jiang Y."/>
            <person name="Adhikari A."/>
            <person name="Zheng C.-J."/>
            <person name="Schuster L."/>
            <person name="Cowan T.M."/>
            <person name="Smanski M.J."/>
            <person name="Chevrette M.G."/>
            <person name="De Carvalho L.P.S."/>
            <person name="Shen B."/>
        </authorList>
    </citation>
    <scope>NUCLEOTIDE SEQUENCE [LARGE SCALE GENOMIC DNA]</scope>
    <source>
        <strain evidence="1 2">NPDC000632</strain>
    </source>
</reference>
<organism evidence="1 2">
    <name type="scientific">Streptomyces flaveolus</name>
    <dbReference type="NCBI Taxonomy" id="67297"/>
    <lineage>
        <taxon>Bacteria</taxon>
        <taxon>Bacillati</taxon>
        <taxon>Actinomycetota</taxon>
        <taxon>Actinomycetes</taxon>
        <taxon>Kitasatosporales</taxon>
        <taxon>Streptomycetaceae</taxon>
        <taxon>Streptomyces</taxon>
    </lineage>
</organism>
<name>A0ABV1VC45_9ACTN</name>